<reference evidence="8" key="1">
    <citation type="submission" date="2022-11" db="UniProtKB">
        <authorList>
            <consortium name="WormBaseParasite"/>
        </authorList>
    </citation>
    <scope>IDENTIFICATION</scope>
</reference>
<dbReference type="Pfam" id="PF16589">
    <property type="entry name" value="BRCT_2"/>
    <property type="match status" value="1"/>
</dbReference>
<dbReference type="Pfam" id="PF16770">
    <property type="entry name" value="RTT107_BRCT_5"/>
    <property type="match status" value="1"/>
</dbReference>
<organism evidence="7 8">
    <name type="scientific">Plectus sambesii</name>
    <dbReference type="NCBI Taxonomy" id="2011161"/>
    <lineage>
        <taxon>Eukaryota</taxon>
        <taxon>Metazoa</taxon>
        <taxon>Ecdysozoa</taxon>
        <taxon>Nematoda</taxon>
        <taxon>Chromadorea</taxon>
        <taxon>Plectida</taxon>
        <taxon>Plectina</taxon>
        <taxon>Plectoidea</taxon>
        <taxon>Plectidae</taxon>
        <taxon>Plectus</taxon>
    </lineage>
</organism>
<proteinExistence type="predicted"/>
<dbReference type="AlphaFoldDB" id="A0A914XJJ7"/>
<dbReference type="PANTHER" id="PTHR23196:SF1">
    <property type="entry name" value="PAX-INTERACTING PROTEIN 1"/>
    <property type="match status" value="1"/>
</dbReference>
<evidence type="ECO:0000313" key="7">
    <source>
        <dbReference type="Proteomes" id="UP000887566"/>
    </source>
</evidence>
<evidence type="ECO:0000256" key="3">
    <source>
        <dbReference type="ARBA" id="ARBA00023242"/>
    </source>
</evidence>
<dbReference type="CDD" id="cd18432">
    <property type="entry name" value="BRCT_PAXIP1_rpt6_like"/>
    <property type="match status" value="1"/>
</dbReference>
<dbReference type="InterPro" id="IPR036420">
    <property type="entry name" value="BRCT_dom_sf"/>
</dbReference>
<dbReference type="GO" id="GO:0044666">
    <property type="term" value="C:MLL3/4 complex"/>
    <property type="evidence" value="ECO:0007669"/>
    <property type="project" value="TreeGrafter"/>
</dbReference>
<dbReference type="GO" id="GO:0006974">
    <property type="term" value="P:DNA damage response"/>
    <property type="evidence" value="ECO:0007669"/>
    <property type="project" value="UniProtKB-KW"/>
</dbReference>
<dbReference type="PANTHER" id="PTHR23196">
    <property type="entry name" value="PAX TRANSCRIPTION ACTIVATION DOMAIN INTERACTING PROTEIN"/>
    <property type="match status" value="1"/>
</dbReference>
<keyword evidence="2" id="KW-0227">DNA damage</keyword>
<dbReference type="WBParaSite" id="PSAMB.scaffold8526size6126.g31471.t1">
    <property type="protein sequence ID" value="PSAMB.scaffold8526size6126.g31471.t1"/>
    <property type="gene ID" value="PSAMB.scaffold8526size6126.g31471"/>
</dbReference>
<comment type="subcellular location">
    <subcellularLocation>
        <location evidence="1">Nucleus</location>
    </subcellularLocation>
</comment>
<evidence type="ECO:0000256" key="4">
    <source>
        <dbReference type="ARBA" id="ARBA00023858"/>
    </source>
</evidence>
<evidence type="ECO:0000256" key="5">
    <source>
        <dbReference type="ARBA" id="ARBA00030146"/>
    </source>
</evidence>
<evidence type="ECO:0000256" key="2">
    <source>
        <dbReference type="ARBA" id="ARBA00022763"/>
    </source>
</evidence>
<evidence type="ECO:0000313" key="8">
    <source>
        <dbReference type="WBParaSite" id="PSAMB.scaffold8526size6126.g31471.t1"/>
    </source>
</evidence>
<dbReference type="PROSITE" id="PS50172">
    <property type="entry name" value="BRCT"/>
    <property type="match status" value="1"/>
</dbReference>
<sequence length="213" mass="23843">MNFLKLRYIGGSVTGKVSEASHVIGLDLSRTVKLLEAIALGKFVVSPVWVLHSYKQGHFLDAIDYFIKDHDNEQFFGYNVKLSVVKARQKRLFENMLFYLTPSVQPSKAVLHRLINAAGGKVLAEKPLCSKVADCIERDIPLAVIGCENDAHLCQSLVECGIPIFLVEFIMTGILRQEIDNLAYRLDAHKVNNAANSMPMVQPHAMIHPNMIR</sequence>
<dbReference type="SUPFAM" id="SSF52113">
    <property type="entry name" value="BRCT domain"/>
    <property type="match status" value="1"/>
</dbReference>
<keyword evidence="7" id="KW-1185">Reference proteome</keyword>
<feature type="domain" description="BRCT" evidence="6">
    <location>
        <begin position="6"/>
        <end position="67"/>
    </location>
</feature>
<keyword evidence="3" id="KW-0539">Nucleus</keyword>
<name>A0A914XJJ7_9BILA</name>
<dbReference type="InterPro" id="IPR051579">
    <property type="entry name" value="DDR_Transcriptional_Reg"/>
</dbReference>
<dbReference type="Proteomes" id="UP000887566">
    <property type="component" value="Unplaced"/>
</dbReference>
<dbReference type="InterPro" id="IPR001357">
    <property type="entry name" value="BRCT_dom"/>
</dbReference>
<accession>A0A914XJJ7</accession>
<evidence type="ECO:0000259" key="6">
    <source>
        <dbReference type="PROSITE" id="PS50172"/>
    </source>
</evidence>
<protein>
    <recommendedName>
        <fullName evidence="4">PAX-interacting protein 1</fullName>
    </recommendedName>
    <alternativeName>
        <fullName evidence="5">PAX transactivation activation domain-interacting protein</fullName>
    </alternativeName>
</protein>
<evidence type="ECO:0000256" key="1">
    <source>
        <dbReference type="ARBA" id="ARBA00004123"/>
    </source>
</evidence>
<dbReference type="Gene3D" id="3.40.50.10190">
    <property type="entry name" value="BRCT domain"/>
    <property type="match status" value="2"/>
</dbReference>